<dbReference type="InterPro" id="IPR031316">
    <property type="entry name" value="FlgM_C"/>
</dbReference>
<dbReference type="SUPFAM" id="SSF101498">
    <property type="entry name" value="Anti-sigma factor FlgM"/>
    <property type="match status" value="1"/>
</dbReference>
<comment type="function">
    <text evidence="7">Responsible for the coupling of flagellin expression to flagellar assembly by preventing expression of the flagellin genes when a component of the middle class of proteins is defective. It negatively regulates flagellar genes by inhibiting the activity of FliA by directly binding to FliA.</text>
</comment>
<feature type="region of interest" description="Disordered" evidence="9">
    <location>
        <begin position="32"/>
        <end position="76"/>
    </location>
</feature>
<reference evidence="11" key="1">
    <citation type="journal article" date="2020" name="mSystems">
        <title>Genome- and Community-Level Interaction Insights into Carbon Utilization and Element Cycling Functions of Hydrothermarchaeota in Hydrothermal Sediment.</title>
        <authorList>
            <person name="Zhou Z."/>
            <person name="Liu Y."/>
            <person name="Xu W."/>
            <person name="Pan J."/>
            <person name="Luo Z.H."/>
            <person name="Li M."/>
        </authorList>
    </citation>
    <scope>NUCLEOTIDE SEQUENCE [LARGE SCALE GENOMIC DNA]</scope>
    <source>
        <strain evidence="11">SpSt-855</strain>
    </source>
</reference>
<keyword evidence="6" id="KW-0804">Transcription</keyword>
<keyword evidence="4" id="KW-1005">Bacterial flagellum biogenesis</keyword>
<proteinExistence type="inferred from homology"/>
<dbReference type="InterPro" id="IPR007412">
    <property type="entry name" value="FlgM"/>
</dbReference>
<evidence type="ECO:0000313" key="11">
    <source>
        <dbReference type="EMBL" id="HGY94814.1"/>
    </source>
</evidence>
<dbReference type="InterPro" id="IPR035890">
    <property type="entry name" value="Anti-sigma-28_factor_FlgM_sf"/>
</dbReference>
<evidence type="ECO:0000256" key="7">
    <source>
        <dbReference type="ARBA" id="ARBA00024739"/>
    </source>
</evidence>
<evidence type="ECO:0000256" key="3">
    <source>
        <dbReference type="ARBA" id="ARBA00022491"/>
    </source>
</evidence>
<feature type="compositionally biased region" description="Low complexity" evidence="9">
    <location>
        <begin position="32"/>
        <end position="68"/>
    </location>
</feature>
<organism evidence="11">
    <name type="scientific">Acidobacterium capsulatum</name>
    <dbReference type="NCBI Taxonomy" id="33075"/>
    <lineage>
        <taxon>Bacteria</taxon>
        <taxon>Pseudomonadati</taxon>
        <taxon>Acidobacteriota</taxon>
        <taxon>Terriglobia</taxon>
        <taxon>Terriglobales</taxon>
        <taxon>Acidobacteriaceae</taxon>
        <taxon>Acidobacterium</taxon>
    </lineage>
</organism>
<gene>
    <name evidence="11" type="primary">flgM</name>
    <name evidence="11" type="ORF">ENW50_09065</name>
</gene>
<feature type="domain" description="Anti-sigma-28 factor FlgM C-terminal" evidence="10">
    <location>
        <begin position="69"/>
        <end position="112"/>
    </location>
</feature>
<evidence type="ECO:0000259" key="10">
    <source>
        <dbReference type="Pfam" id="PF04316"/>
    </source>
</evidence>
<dbReference type="Pfam" id="PF04316">
    <property type="entry name" value="FlgM"/>
    <property type="match status" value="1"/>
</dbReference>
<sequence>MRELSFKSSRHWPITTTRRVRMKIDDVSQSAATRAVSPAAPVAASASSAPAVRKPESSSAMAGAGDSATVSAGASQLASASDVRAEKVAGVQQALAAGSYRVSSGDLADSLMASMMRKP</sequence>
<dbReference type="EMBL" id="DTKL01000058">
    <property type="protein sequence ID" value="HGY94814.1"/>
    <property type="molecule type" value="Genomic_DNA"/>
</dbReference>
<protein>
    <recommendedName>
        <fullName evidence="2">Negative regulator of flagellin synthesis</fullName>
    </recommendedName>
    <alternativeName>
        <fullName evidence="8">Anti-sigma-28 factor</fullName>
    </alternativeName>
</protein>
<evidence type="ECO:0000256" key="1">
    <source>
        <dbReference type="ARBA" id="ARBA00005322"/>
    </source>
</evidence>
<evidence type="ECO:0000256" key="8">
    <source>
        <dbReference type="ARBA" id="ARBA00030117"/>
    </source>
</evidence>
<evidence type="ECO:0000256" key="4">
    <source>
        <dbReference type="ARBA" id="ARBA00022795"/>
    </source>
</evidence>
<keyword evidence="11" id="KW-0969">Cilium</keyword>
<comment type="caution">
    <text evidence="11">The sequence shown here is derived from an EMBL/GenBank/DDBJ whole genome shotgun (WGS) entry which is preliminary data.</text>
</comment>
<evidence type="ECO:0000256" key="6">
    <source>
        <dbReference type="ARBA" id="ARBA00023163"/>
    </source>
</evidence>
<dbReference type="NCBIfam" id="TIGR03824">
    <property type="entry name" value="FlgM_jcvi"/>
    <property type="match status" value="1"/>
</dbReference>
<keyword evidence="3" id="KW-0678">Repressor</keyword>
<dbReference type="AlphaFoldDB" id="A0A7V5CTQ8"/>
<accession>A0A7V5CTQ8</accession>
<keyword evidence="11" id="KW-0282">Flagellum</keyword>
<keyword evidence="5" id="KW-0805">Transcription regulation</keyword>
<dbReference type="GO" id="GO:0044781">
    <property type="term" value="P:bacterial-type flagellum organization"/>
    <property type="evidence" value="ECO:0007669"/>
    <property type="project" value="UniProtKB-KW"/>
</dbReference>
<keyword evidence="11" id="KW-0966">Cell projection</keyword>
<evidence type="ECO:0000256" key="9">
    <source>
        <dbReference type="SAM" id="MobiDB-lite"/>
    </source>
</evidence>
<evidence type="ECO:0000256" key="5">
    <source>
        <dbReference type="ARBA" id="ARBA00023015"/>
    </source>
</evidence>
<comment type="similarity">
    <text evidence="1">Belongs to the FlgM family.</text>
</comment>
<name>A0A7V5CTQ8_9BACT</name>
<dbReference type="GO" id="GO:0045892">
    <property type="term" value="P:negative regulation of DNA-templated transcription"/>
    <property type="evidence" value="ECO:0007669"/>
    <property type="project" value="InterPro"/>
</dbReference>
<evidence type="ECO:0000256" key="2">
    <source>
        <dbReference type="ARBA" id="ARBA00017823"/>
    </source>
</evidence>